<dbReference type="Pfam" id="PF00249">
    <property type="entry name" value="Myb_DNA-binding"/>
    <property type="match status" value="2"/>
</dbReference>
<keyword evidence="4" id="KW-0238">DNA-binding</keyword>
<evidence type="ECO:0000256" key="1">
    <source>
        <dbReference type="ARBA" id="ARBA00004123"/>
    </source>
</evidence>
<dbReference type="FunFam" id="1.10.10.60:FF:000015">
    <property type="entry name" value="Transcription factor RAX3"/>
    <property type="match status" value="1"/>
</dbReference>
<keyword evidence="6" id="KW-0539">Nucleus</keyword>
<dbReference type="PANTHER" id="PTHR48000">
    <property type="entry name" value="OS09G0431300 PROTEIN"/>
    <property type="match status" value="1"/>
</dbReference>
<evidence type="ECO:0000256" key="2">
    <source>
        <dbReference type="ARBA" id="ARBA00022737"/>
    </source>
</evidence>
<evidence type="ECO:0000259" key="9">
    <source>
        <dbReference type="PROSITE" id="PS51294"/>
    </source>
</evidence>
<evidence type="ECO:0000259" key="8">
    <source>
        <dbReference type="PROSITE" id="PS50090"/>
    </source>
</evidence>
<dbReference type="AlphaFoldDB" id="A0AAV6MUI4"/>
<dbReference type="InterPro" id="IPR001005">
    <property type="entry name" value="SANT/Myb"/>
</dbReference>
<dbReference type="EMBL" id="JAGKQH010000011">
    <property type="protein sequence ID" value="KAG6588016.1"/>
    <property type="molecule type" value="Genomic_DNA"/>
</dbReference>
<accession>A0AAV6MUI4</accession>
<feature type="domain" description="HTH myb-type" evidence="9">
    <location>
        <begin position="63"/>
        <end position="117"/>
    </location>
</feature>
<evidence type="ECO:0000256" key="7">
    <source>
        <dbReference type="SAM" id="MobiDB-lite"/>
    </source>
</evidence>
<dbReference type="SMART" id="SM00717">
    <property type="entry name" value="SANT"/>
    <property type="match status" value="2"/>
</dbReference>
<feature type="domain" description="Myb-like" evidence="8">
    <location>
        <begin position="63"/>
        <end position="113"/>
    </location>
</feature>
<sequence>MGRAPCCDKATVKRGPWSPQEDATLKAFIHKHGTAGNWIALPRKAGLNRCGKSCRLRWLNYLRPDIKHGGFTLEEDNLICTLYSTLGSRWAVIASQLPGRTDNDVKNHWNTKLKKKFNSFSERPAPTMAAATQQNAITNMAFPANAPPYSAAADWIRLDEQMDGNLMFADANFDFKHDPEDQFPMLWNPQELSTSSSNSSLPIEQNQLPFGGNAGEALLSYGFYQYPYGDVMEGLNFKSPNERQMKTSRLAKRLHSSRIAPEPSPTSLSLEDPRLRSLKSWILGKVYFWSLPSCAGNQLRNVYLKLESDLQTSNNRLEELTQQSNTLKKGREESDEREEALAELKAIELKHKVLKDEMIQYADNDPAAFEATKNAIEDAHAAANRWTALLITCRQYFHFAIMVFKQLSTSQRTREPVQRGWYDGRF</sequence>
<keyword evidence="11" id="KW-1185">Reference proteome</keyword>
<evidence type="ECO:0000313" key="11">
    <source>
        <dbReference type="Proteomes" id="UP000685013"/>
    </source>
</evidence>
<dbReference type="Proteomes" id="UP000685013">
    <property type="component" value="Chromosome 11"/>
</dbReference>
<dbReference type="InterPro" id="IPR017930">
    <property type="entry name" value="Myb_dom"/>
</dbReference>
<gene>
    <name evidence="10" type="primary">RAX3</name>
    <name evidence="10" type="ORF">SDJN03_16581</name>
</gene>
<dbReference type="PROSITE" id="PS50090">
    <property type="entry name" value="MYB_LIKE"/>
    <property type="match status" value="2"/>
</dbReference>
<dbReference type="PROSITE" id="PS51294">
    <property type="entry name" value="HTH_MYB"/>
    <property type="match status" value="2"/>
</dbReference>
<organism evidence="10 11">
    <name type="scientific">Cucurbita argyrosperma subsp. sororia</name>
    <dbReference type="NCBI Taxonomy" id="37648"/>
    <lineage>
        <taxon>Eukaryota</taxon>
        <taxon>Viridiplantae</taxon>
        <taxon>Streptophyta</taxon>
        <taxon>Embryophyta</taxon>
        <taxon>Tracheophyta</taxon>
        <taxon>Spermatophyta</taxon>
        <taxon>Magnoliopsida</taxon>
        <taxon>eudicotyledons</taxon>
        <taxon>Gunneridae</taxon>
        <taxon>Pentapetalae</taxon>
        <taxon>rosids</taxon>
        <taxon>fabids</taxon>
        <taxon>Cucurbitales</taxon>
        <taxon>Cucurbitaceae</taxon>
        <taxon>Cucurbiteae</taxon>
        <taxon>Cucurbita</taxon>
    </lineage>
</organism>
<evidence type="ECO:0000256" key="5">
    <source>
        <dbReference type="ARBA" id="ARBA00023163"/>
    </source>
</evidence>
<comment type="caution">
    <text evidence="10">The sequence shown here is derived from an EMBL/GenBank/DDBJ whole genome shotgun (WGS) entry which is preliminary data.</text>
</comment>
<dbReference type="GO" id="GO:0003677">
    <property type="term" value="F:DNA binding"/>
    <property type="evidence" value="ECO:0007669"/>
    <property type="project" value="UniProtKB-KW"/>
</dbReference>
<reference evidence="10 11" key="1">
    <citation type="journal article" date="2021" name="Hortic Res">
        <title>The domestication of Cucurbita argyrosperma as revealed by the genome of its wild relative.</title>
        <authorList>
            <person name="Barrera-Redondo J."/>
            <person name="Sanchez-de la Vega G."/>
            <person name="Aguirre-Liguori J.A."/>
            <person name="Castellanos-Morales G."/>
            <person name="Gutierrez-Guerrero Y.T."/>
            <person name="Aguirre-Dugua X."/>
            <person name="Aguirre-Planter E."/>
            <person name="Tenaillon M.I."/>
            <person name="Lira-Saade R."/>
            <person name="Eguiarte L.E."/>
        </authorList>
    </citation>
    <scope>NUCLEOTIDE SEQUENCE [LARGE SCALE GENOMIC DNA]</scope>
    <source>
        <strain evidence="10">JBR-2021</strain>
    </source>
</reference>
<dbReference type="CDD" id="cd00167">
    <property type="entry name" value="SANT"/>
    <property type="match status" value="2"/>
</dbReference>
<dbReference type="PANTHER" id="PTHR48000:SF67">
    <property type="entry name" value="MYB-LIKE DNA-BINDING DOMAIN CONTAINING PROTEIN, EXPRESSED"/>
    <property type="match status" value="1"/>
</dbReference>
<keyword evidence="5" id="KW-0804">Transcription</keyword>
<name>A0AAV6MUI4_9ROSI</name>
<protein>
    <submittedName>
        <fullName evidence="10">Transcription factor RAX3</fullName>
    </submittedName>
</protein>
<proteinExistence type="predicted"/>
<keyword evidence="2" id="KW-0677">Repeat</keyword>
<feature type="domain" description="HTH myb-type" evidence="9">
    <location>
        <begin position="9"/>
        <end position="62"/>
    </location>
</feature>
<keyword evidence="3" id="KW-0805">Transcription regulation</keyword>
<evidence type="ECO:0000256" key="6">
    <source>
        <dbReference type="ARBA" id="ARBA00023242"/>
    </source>
</evidence>
<feature type="domain" description="Myb-like" evidence="8">
    <location>
        <begin position="9"/>
        <end position="62"/>
    </location>
</feature>
<feature type="compositionally biased region" description="Polar residues" evidence="7">
    <location>
        <begin position="315"/>
        <end position="327"/>
    </location>
</feature>
<feature type="region of interest" description="Disordered" evidence="7">
    <location>
        <begin position="315"/>
        <end position="335"/>
    </location>
</feature>
<dbReference type="GO" id="GO:0005634">
    <property type="term" value="C:nucleus"/>
    <property type="evidence" value="ECO:0007669"/>
    <property type="project" value="UniProtKB-SubCell"/>
</dbReference>
<evidence type="ECO:0000256" key="3">
    <source>
        <dbReference type="ARBA" id="ARBA00023015"/>
    </source>
</evidence>
<evidence type="ECO:0000256" key="4">
    <source>
        <dbReference type="ARBA" id="ARBA00023125"/>
    </source>
</evidence>
<evidence type="ECO:0000313" key="10">
    <source>
        <dbReference type="EMBL" id="KAG6588016.1"/>
    </source>
</evidence>
<feature type="non-terminal residue" evidence="10">
    <location>
        <position position="1"/>
    </location>
</feature>
<comment type="subcellular location">
    <subcellularLocation>
        <location evidence="1">Nucleus</location>
    </subcellularLocation>
</comment>